<dbReference type="KEGG" id="rce:RC1_2571"/>
<gene>
    <name evidence="2" type="ordered locus">RC1_2571</name>
</gene>
<feature type="compositionally biased region" description="Low complexity" evidence="1">
    <location>
        <begin position="31"/>
        <end position="50"/>
    </location>
</feature>
<dbReference type="Gene3D" id="3.40.50.2000">
    <property type="entry name" value="Glycogen Phosphorylase B"/>
    <property type="match status" value="2"/>
</dbReference>
<keyword evidence="2" id="KW-0808">Transferase</keyword>
<protein>
    <submittedName>
        <fullName evidence="2">Glycosyl transferase, putative</fullName>
    </submittedName>
</protein>
<dbReference type="Proteomes" id="UP000001591">
    <property type="component" value="Chromosome"/>
</dbReference>
<evidence type="ECO:0000256" key="1">
    <source>
        <dbReference type="SAM" id="MobiDB-lite"/>
    </source>
</evidence>
<dbReference type="RefSeq" id="WP_012567733.1">
    <property type="nucleotide sequence ID" value="NC_011420.2"/>
</dbReference>
<keyword evidence="3" id="KW-1185">Reference proteome</keyword>
<evidence type="ECO:0000313" key="2">
    <source>
        <dbReference type="EMBL" id="ACI99951.1"/>
    </source>
</evidence>
<dbReference type="eggNOG" id="COG0438">
    <property type="taxonomic scope" value="Bacteria"/>
</dbReference>
<dbReference type="STRING" id="414684.RC1_2571"/>
<dbReference type="GO" id="GO:0016757">
    <property type="term" value="F:glycosyltransferase activity"/>
    <property type="evidence" value="ECO:0007669"/>
    <property type="project" value="TreeGrafter"/>
</dbReference>
<dbReference type="Pfam" id="PF13692">
    <property type="entry name" value="Glyco_trans_1_4"/>
    <property type="match status" value="1"/>
</dbReference>
<dbReference type="PANTHER" id="PTHR12526">
    <property type="entry name" value="GLYCOSYLTRANSFERASE"/>
    <property type="match status" value="1"/>
</dbReference>
<proteinExistence type="predicted"/>
<dbReference type="EMBL" id="CP000613">
    <property type="protein sequence ID" value="ACI99951.1"/>
    <property type="molecule type" value="Genomic_DNA"/>
</dbReference>
<reference evidence="2 3" key="1">
    <citation type="journal article" date="2010" name="BMC Genomics">
        <title>Metabolic flexibility revealed in the genome of the cyst-forming alpha-1 proteobacterium Rhodospirillum centenum.</title>
        <authorList>
            <person name="Lu Y.K."/>
            <person name="Marden J."/>
            <person name="Han M."/>
            <person name="Swingley W.D."/>
            <person name="Mastrian S.D."/>
            <person name="Chowdhury S.R."/>
            <person name="Hao J."/>
            <person name="Helmy T."/>
            <person name="Kim S."/>
            <person name="Kurdoglu A.A."/>
            <person name="Matthies H.J."/>
            <person name="Rollo D."/>
            <person name="Stothard P."/>
            <person name="Blankenship R.E."/>
            <person name="Bauer C.E."/>
            <person name="Touchman J.W."/>
        </authorList>
    </citation>
    <scope>NUCLEOTIDE SEQUENCE [LARGE SCALE GENOMIC DNA]</scope>
    <source>
        <strain evidence="3">ATCC 51521 / SW</strain>
    </source>
</reference>
<organism evidence="2 3">
    <name type="scientific">Rhodospirillum centenum (strain ATCC 51521 / SW)</name>
    <dbReference type="NCBI Taxonomy" id="414684"/>
    <lineage>
        <taxon>Bacteria</taxon>
        <taxon>Pseudomonadati</taxon>
        <taxon>Pseudomonadota</taxon>
        <taxon>Alphaproteobacteria</taxon>
        <taxon>Rhodospirillales</taxon>
        <taxon>Rhodospirillaceae</taxon>
        <taxon>Rhodospirillum</taxon>
    </lineage>
</organism>
<feature type="region of interest" description="Disordered" evidence="1">
    <location>
        <begin position="1"/>
        <end position="51"/>
    </location>
</feature>
<dbReference type="OrthoDB" id="118340at2"/>
<sequence>MTRPSPARNLPDPDPHDTGPPGSRPPEPRTAVVRSAAASGPVAVSPPDAAGRPVCVLAAPKDRFRATQPFHALLAGSVEAQGMVVDEFTPRRCLMGRYDIVHLHHPEKFVTRSPGARDLARFGAFFSVLGAQRRKGARIVWTAHNEGPHEPGHPLLERLYWRLLLPMLDGVIYLSDSSRAQLVRSKPRLSRIPGFVIPHGDFRAAYANGIDRATARQRLGYTGTERVLAFVGNIRAYKNVAALARAFADLPDPDLRLLIAGHVHTAELAAEIGMVTAHDPRIRLIDAFVDGDDMQLYLNAADLVVLPFRRILNSGSAILALSFDRPVLVPDLGSLRELQGLVGAEWVQLFRGEISPDILRHALGRFLSQPRPPRAPLESLAWDRIGEQTAAAYRAVL</sequence>
<accession>B6IU74</accession>
<evidence type="ECO:0000313" key="3">
    <source>
        <dbReference type="Proteomes" id="UP000001591"/>
    </source>
</evidence>
<dbReference type="HOGENOM" id="CLU_009583_6_0_5"/>
<dbReference type="CAZy" id="GT94">
    <property type="family name" value="Glycosyltransferase Family 94"/>
</dbReference>
<dbReference type="AlphaFoldDB" id="B6IU74"/>
<dbReference type="SUPFAM" id="SSF53756">
    <property type="entry name" value="UDP-Glycosyltransferase/glycogen phosphorylase"/>
    <property type="match status" value="1"/>
</dbReference>
<name>B6IU74_RHOCS</name>
<dbReference type="PANTHER" id="PTHR12526:SF635">
    <property type="entry name" value="GLYCOSYL TRANSFERASE GROUP 1"/>
    <property type="match status" value="1"/>
</dbReference>